<organism evidence="1 2">
    <name type="scientific">Allochromatium warmingii</name>
    <name type="common">Chromatium warmingii</name>
    <dbReference type="NCBI Taxonomy" id="61595"/>
    <lineage>
        <taxon>Bacteria</taxon>
        <taxon>Pseudomonadati</taxon>
        <taxon>Pseudomonadota</taxon>
        <taxon>Gammaproteobacteria</taxon>
        <taxon>Chromatiales</taxon>
        <taxon>Chromatiaceae</taxon>
        <taxon>Allochromatium</taxon>
    </lineage>
</organism>
<reference evidence="2" key="1">
    <citation type="submission" date="2016-10" db="EMBL/GenBank/DDBJ databases">
        <authorList>
            <person name="Varghese N."/>
            <person name="Submissions S."/>
        </authorList>
    </citation>
    <scope>NUCLEOTIDE SEQUENCE [LARGE SCALE GENOMIC DNA]</scope>
    <source>
        <strain evidence="2">DSM 173</strain>
    </source>
</reference>
<keyword evidence="2" id="KW-1185">Reference proteome</keyword>
<dbReference type="RefSeq" id="WP_091334962.1">
    <property type="nucleotide sequence ID" value="NZ_FNOW01000047.1"/>
</dbReference>
<sequence>MSERLRIGADFFDDLATVAAVKAALIEDRRLTEADFAHRHATTIRRHYATVAHLEFLEEDAQFFASCIWHYLNTLDMSNVRESYQPPVASHPQESAQCWKRIAGGWKPEATYHALTA</sequence>
<protein>
    <submittedName>
        <fullName evidence="1">Uncharacterized protein</fullName>
    </submittedName>
</protein>
<dbReference type="Proteomes" id="UP000198672">
    <property type="component" value="Unassembled WGS sequence"/>
</dbReference>
<proteinExistence type="predicted"/>
<name>A0A1H3IS25_ALLWA</name>
<accession>A0A1H3IS25</accession>
<dbReference type="EMBL" id="FNOW01000047">
    <property type="protein sequence ID" value="SDY30540.1"/>
    <property type="molecule type" value="Genomic_DNA"/>
</dbReference>
<evidence type="ECO:0000313" key="1">
    <source>
        <dbReference type="EMBL" id="SDY30540.1"/>
    </source>
</evidence>
<dbReference type="AlphaFoldDB" id="A0A1H3IS25"/>
<dbReference type="STRING" id="61595.SAMN05421644_14710"/>
<gene>
    <name evidence="1" type="ORF">SAMN05421644_14710</name>
</gene>
<evidence type="ECO:0000313" key="2">
    <source>
        <dbReference type="Proteomes" id="UP000198672"/>
    </source>
</evidence>
<dbReference type="OrthoDB" id="5771984at2"/>